<name>A0A1B6DM66_9HEMI</name>
<keyword evidence="1" id="KW-0732">Signal</keyword>
<dbReference type="EMBL" id="GEDC01010529">
    <property type="protein sequence ID" value="JAS26769.1"/>
    <property type="molecule type" value="Transcribed_RNA"/>
</dbReference>
<feature type="non-terminal residue" evidence="2">
    <location>
        <position position="1"/>
    </location>
</feature>
<sequence>RQASVLNMIRATFLLAVAAQYVICEPPVSVYGPPSFSSGGHGGGSSFDIAELGGYLDDSSYSGGGGHGGGKGSGYSYSSVILGGGGKGKGGYSGGGHGGGGYST</sequence>
<evidence type="ECO:0008006" key="3">
    <source>
        <dbReference type="Google" id="ProtNLM"/>
    </source>
</evidence>
<feature type="signal peptide" evidence="1">
    <location>
        <begin position="1"/>
        <end position="24"/>
    </location>
</feature>
<gene>
    <name evidence="2" type="ORF">g.45544</name>
</gene>
<dbReference type="AlphaFoldDB" id="A0A1B6DM66"/>
<feature type="chain" id="PRO_5008581366" description="DUF4766 domain-containing protein" evidence="1">
    <location>
        <begin position="25"/>
        <end position="104"/>
    </location>
</feature>
<accession>A0A1B6DM66</accession>
<evidence type="ECO:0000256" key="1">
    <source>
        <dbReference type="SAM" id="SignalP"/>
    </source>
</evidence>
<reference evidence="2" key="1">
    <citation type="submission" date="2015-12" db="EMBL/GenBank/DDBJ databases">
        <title>De novo transcriptome assembly of four potential Pierce s Disease insect vectors from Arizona vineyards.</title>
        <authorList>
            <person name="Tassone E.E."/>
        </authorList>
    </citation>
    <scope>NUCLEOTIDE SEQUENCE</scope>
</reference>
<evidence type="ECO:0000313" key="2">
    <source>
        <dbReference type="EMBL" id="JAS26769.1"/>
    </source>
</evidence>
<proteinExistence type="predicted"/>
<organism evidence="2">
    <name type="scientific">Clastoptera arizonana</name>
    <name type="common">Arizona spittle bug</name>
    <dbReference type="NCBI Taxonomy" id="38151"/>
    <lineage>
        <taxon>Eukaryota</taxon>
        <taxon>Metazoa</taxon>
        <taxon>Ecdysozoa</taxon>
        <taxon>Arthropoda</taxon>
        <taxon>Hexapoda</taxon>
        <taxon>Insecta</taxon>
        <taxon>Pterygota</taxon>
        <taxon>Neoptera</taxon>
        <taxon>Paraneoptera</taxon>
        <taxon>Hemiptera</taxon>
        <taxon>Auchenorrhyncha</taxon>
        <taxon>Cercopoidea</taxon>
        <taxon>Clastopteridae</taxon>
        <taxon>Clastoptera</taxon>
    </lineage>
</organism>
<protein>
    <recommendedName>
        <fullName evidence="3">DUF4766 domain-containing protein</fullName>
    </recommendedName>
</protein>
<feature type="non-terminal residue" evidence="2">
    <location>
        <position position="104"/>
    </location>
</feature>